<evidence type="ECO:0000313" key="8">
    <source>
        <dbReference type="EMBL" id="MCF3945954.1"/>
    </source>
</evidence>
<evidence type="ECO:0000256" key="4">
    <source>
        <dbReference type="ARBA" id="ARBA00022759"/>
    </source>
</evidence>
<feature type="binding site" evidence="7">
    <location>
        <position position="124"/>
    </location>
    <ligand>
        <name>Zn(2+)</name>
        <dbReference type="ChEBI" id="CHEBI:29105"/>
        <note>catalytic</note>
    </ligand>
</feature>
<dbReference type="EMBL" id="JAKGBZ010000006">
    <property type="protein sequence ID" value="MCF3945954.1"/>
    <property type="molecule type" value="Genomic_DNA"/>
</dbReference>
<dbReference type="NCBIfam" id="TIGR00043">
    <property type="entry name" value="rRNA maturation RNase YbeY"/>
    <property type="match status" value="1"/>
</dbReference>
<dbReference type="PANTHER" id="PTHR46986">
    <property type="entry name" value="ENDORIBONUCLEASE YBEY, CHLOROPLASTIC"/>
    <property type="match status" value="1"/>
</dbReference>
<dbReference type="Pfam" id="PF02130">
    <property type="entry name" value="YbeY"/>
    <property type="match status" value="1"/>
</dbReference>
<feature type="binding site" evidence="7">
    <location>
        <position position="120"/>
    </location>
    <ligand>
        <name>Zn(2+)</name>
        <dbReference type="ChEBI" id="CHEBI:29105"/>
        <note>catalytic</note>
    </ligand>
</feature>
<dbReference type="Proteomes" id="UP001521209">
    <property type="component" value="Unassembled WGS sequence"/>
</dbReference>
<keyword evidence="4 7" id="KW-0255">Endonuclease</keyword>
<evidence type="ECO:0000256" key="2">
    <source>
        <dbReference type="ARBA" id="ARBA00022722"/>
    </source>
</evidence>
<dbReference type="InterPro" id="IPR023091">
    <property type="entry name" value="MetalPrtase_cat_dom_sf_prd"/>
</dbReference>
<proteinExistence type="inferred from homology"/>
<sequence>MEPPQESCSSQEPYSRLPFDAAASRGEIIVAEPLWRRYVSAPERLVARALIAAGCAPSVVLTNDATVKRLNARDRGRNKPTNVLTYEAPPEIIVALGTVLREARAAGRRPAHHLAHLIVHGALHLAGEDHHHAGDARRMERLEARLLARLGVPNPWKHQS</sequence>
<evidence type="ECO:0000313" key="9">
    <source>
        <dbReference type="Proteomes" id="UP001521209"/>
    </source>
</evidence>
<keyword evidence="7" id="KW-0690">Ribosome biogenesis</keyword>
<evidence type="ECO:0000256" key="3">
    <source>
        <dbReference type="ARBA" id="ARBA00022723"/>
    </source>
</evidence>
<dbReference type="RefSeq" id="WP_235703188.1">
    <property type="nucleotide sequence ID" value="NZ_JAKGBZ010000006.1"/>
</dbReference>
<comment type="cofactor">
    <cofactor evidence="7">
        <name>Zn(2+)</name>
        <dbReference type="ChEBI" id="CHEBI:29105"/>
    </cofactor>
    <text evidence="7">Binds 1 zinc ion.</text>
</comment>
<dbReference type="InterPro" id="IPR002036">
    <property type="entry name" value="YbeY"/>
</dbReference>
<dbReference type="PANTHER" id="PTHR46986:SF1">
    <property type="entry name" value="ENDORIBONUCLEASE YBEY, CHLOROPLASTIC"/>
    <property type="match status" value="1"/>
</dbReference>
<dbReference type="EC" id="3.1.-.-" evidence="7"/>
<evidence type="ECO:0000256" key="6">
    <source>
        <dbReference type="ARBA" id="ARBA00022833"/>
    </source>
</evidence>
<dbReference type="HAMAP" id="MF_00009">
    <property type="entry name" value="Endoribonucl_YbeY"/>
    <property type="match status" value="1"/>
</dbReference>
<keyword evidence="2 7" id="KW-0540">Nuclease</keyword>
<comment type="subcellular location">
    <subcellularLocation>
        <location evidence="7">Cytoplasm</location>
    </subcellularLocation>
</comment>
<keyword evidence="7" id="KW-0963">Cytoplasm</keyword>
<evidence type="ECO:0000256" key="7">
    <source>
        <dbReference type="HAMAP-Rule" id="MF_00009"/>
    </source>
</evidence>
<protein>
    <recommendedName>
        <fullName evidence="7">Endoribonuclease YbeY</fullName>
        <ecNumber evidence="7">3.1.-.-</ecNumber>
    </recommendedName>
</protein>
<comment type="similarity">
    <text evidence="1 7">Belongs to the endoribonuclease YbeY family.</text>
</comment>
<evidence type="ECO:0000256" key="1">
    <source>
        <dbReference type="ARBA" id="ARBA00010875"/>
    </source>
</evidence>
<keyword evidence="3 7" id="KW-0479">Metal-binding</keyword>
<dbReference type="SUPFAM" id="SSF55486">
    <property type="entry name" value="Metalloproteases ('zincins'), catalytic domain"/>
    <property type="match status" value="1"/>
</dbReference>
<gene>
    <name evidence="7 8" type="primary">ybeY</name>
    <name evidence="8" type="ORF">L2A60_04545</name>
</gene>
<keyword evidence="9" id="KW-1185">Reference proteome</keyword>
<accession>A0ABS9DTE3</accession>
<keyword evidence="7" id="KW-0698">rRNA processing</keyword>
<evidence type="ECO:0000256" key="5">
    <source>
        <dbReference type="ARBA" id="ARBA00022801"/>
    </source>
</evidence>
<comment type="caution">
    <text evidence="8">The sequence shown here is derived from an EMBL/GenBank/DDBJ whole genome shotgun (WGS) entry which is preliminary data.</text>
</comment>
<reference evidence="8 9" key="1">
    <citation type="submission" date="2022-01" db="EMBL/GenBank/DDBJ databases">
        <authorList>
            <person name="Won M."/>
            <person name="Kim S.-J."/>
            <person name="Kwon S.-W."/>
        </authorList>
    </citation>
    <scope>NUCLEOTIDE SEQUENCE [LARGE SCALE GENOMIC DNA]</scope>
    <source>
        <strain evidence="8 9">KCTC 23505</strain>
    </source>
</reference>
<feature type="binding site" evidence="7">
    <location>
        <position position="130"/>
    </location>
    <ligand>
        <name>Zn(2+)</name>
        <dbReference type="ChEBI" id="CHEBI:29105"/>
        <note>catalytic</note>
    </ligand>
</feature>
<organism evidence="8 9">
    <name type="scientific">Acidiphilium iwatense</name>
    <dbReference type="NCBI Taxonomy" id="768198"/>
    <lineage>
        <taxon>Bacteria</taxon>
        <taxon>Pseudomonadati</taxon>
        <taxon>Pseudomonadota</taxon>
        <taxon>Alphaproteobacteria</taxon>
        <taxon>Acetobacterales</taxon>
        <taxon>Acidocellaceae</taxon>
        <taxon>Acidiphilium</taxon>
    </lineage>
</organism>
<keyword evidence="5 7" id="KW-0378">Hydrolase</keyword>
<name>A0ABS9DTE3_9PROT</name>
<dbReference type="Gene3D" id="3.40.390.30">
    <property type="entry name" value="Metalloproteases ('zincins'), catalytic domain"/>
    <property type="match status" value="1"/>
</dbReference>
<comment type="function">
    <text evidence="7">Single strand-specific metallo-endoribonuclease involved in late-stage 70S ribosome quality control and in maturation of the 3' terminus of the 16S rRNA.</text>
</comment>
<keyword evidence="6 7" id="KW-0862">Zinc</keyword>